<evidence type="ECO:0000313" key="4">
    <source>
        <dbReference type="EMBL" id="KOS12580.1"/>
    </source>
</evidence>
<evidence type="ECO:0000256" key="1">
    <source>
        <dbReference type="SAM" id="Coils"/>
    </source>
</evidence>
<keyword evidence="3" id="KW-1133">Transmembrane helix</keyword>
<feature type="transmembrane region" description="Helical" evidence="3">
    <location>
        <begin position="20"/>
        <end position="41"/>
    </location>
</feature>
<keyword evidence="1" id="KW-0175">Coiled coil</keyword>
<dbReference type="RefSeq" id="XP_017990212.1">
    <property type="nucleotide sequence ID" value="XM_018137325.1"/>
</dbReference>
<keyword evidence="3" id="KW-0472">Membrane</keyword>
<evidence type="ECO:0000256" key="2">
    <source>
        <dbReference type="SAM" id="MobiDB-lite"/>
    </source>
</evidence>
<proteinExistence type="predicted"/>
<feature type="region of interest" description="Disordered" evidence="2">
    <location>
        <begin position="361"/>
        <end position="385"/>
    </location>
</feature>
<keyword evidence="3" id="KW-0812">Transmembrane</keyword>
<name>A0A0M8MRY3_9BASI</name>
<feature type="transmembrane region" description="Helical" evidence="3">
    <location>
        <begin position="73"/>
        <end position="99"/>
    </location>
</feature>
<evidence type="ECO:0000256" key="3">
    <source>
        <dbReference type="SAM" id="Phobius"/>
    </source>
</evidence>
<feature type="coiled-coil region" evidence="1">
    <location>
        <begin position="233"/>
        <end position="263"/>
    </location>
</feature>
<accession>A0A0M8MRY3</accession>
<feature type="transmembrane region" description="Helical" evidence="3">
    <location>
        <begin position="142"/>
        <end position="165"/>
    </location>
</feature>
<evidence type="ECO:0000313" key="5">
    <source>
        <dbReference type="Proteomes" id="UP000037751"/>
    </source>
</evidence>
<dbReference type="VEuPathDB" id="FungiDB:Malapachy_2839"/>
<sequence length="461" mass="51613">MFHILFTSAYHYPLNRVNFLLQVVSTLFMWIFLSATLAMTLQDLYNFAQSWPYMFPYLAFSIPHRRDWNAVQIAFWDILSAFASLSAHITHIQFLTLLFPSRLEKLLIFWILGPLALIQAGMEFSDFSPPDDYKTHDLADAIVNICDSSLALLYMLSILIWGCLVNWRRAWRLDGSTAAFGAFTIAVALFKTVVSFVHIGYDRLYWMRDFSAAFTNWQSWLGFWWWVSSGMGIGEYEDQVRRIERKKARKARRQRKLRAKQRKVAGGGVSFGPLLASRSNVVTSTSAVKPAHTIPVTSPSAIAAAAAAATTAPPPVVIAVPPPNQGPQPSIPIPPHLRARSYSTTSSGSPAPPIIPSASDPYLDGTHIGSDPTTESLAGTQTSGSDSLPWPISLLRRTATHFPAFVQRRLDMLQTAHRDAISDAAIEQATVYERVMQRWPSSLVRPDIIKRARLQDKTVYE</sequence>
<dbReference type="STRING" id="77020.A0A0M8MRY3"/>
<dbReference type="GeneID" id="28729201"/>
<keyword evidence="5" id="KW-1185">Reference proteome</keyword>
<dbReference type="Proteomes" id="UP000037751">
    <property type="component" value="Unassembled WGS sequence"/>
</dbReference>
<feature type="transmembrane region" description="Helical" evidence="3">
    <location>
        <begin position="106"/>
        <end position="122"/>
    </location>
</feature>
<reference evidence="4 5" key="1">
    <citation type="submission" date="2015-07" db="EMBL/GenBank/DDBJ databases">
        <title>Draft Genome Sequence of Malassezia furfur CBS1878 and Malassezia pachydermatis CBS1879.</title>
        <authorList>
            <person name="Triana S."/>
            <person name="Ohm R."/>
            <person name="Gonzalez A."/>
            <person name="DeCock H."/>
            <person name="Restrepo S."/>
            <person name="Celis A."/>
        </authorList>
    </citation>
    <scope>NUCLEOTIDE SEQUENCE [LARGE SCALE GENOMIC DNA]</scope>
    <source>
        <strain evidence="4 5">CBS 1879</strain>
    </source>
</reference>
<organism evidence="4 5">
    <name type="scientific">Malassezia pachydermatis</name>
    <dbReference type="NCBI Taxonomy" id="77020"/>
    <lineage>
        <taxon>Eukaryota</taxon>
        <taxon>Fungi</taxon>
        <taxon>Dikarya</taxon>
        <taxon>Basidiomycota</taxon>
        <taxon>Ustilaginomycotina</taxon>
        <taxon>Malasseziomycetes</taxon>
        <taxon>Malasseziales</taxon>
        <taxon>Malasseziaceae</taxon>
        <taxon>Malassezia</taxon>
    </lineage>
</organism>
<feature type="transmembrane region" description="Helical" evidence="3">
    <location>
        <begin position="177"/>
        <end position="197"/>
    </location>
</feature>
<dbReference type="OrthoDB" id="3357304at2759"/>
<dbReference type="EMBL" id="LGAV01000011">
    <property type="protein sequence ID" value="KOS12580.1"/>
    <property type="molecule type" value="Genomic_DNA"/>
</dbReference>
<dbReference type="AlphaFoldDB" id="A0A0M8MRY3"/>
<comment type="caution">
    <text evidence="4">The sequence shown here is derived from an EMBL/GenBank/DDBJ whole genome shotgun (WGS) entry which is preliminary data.</text>
</comment>
<gene>
    <name evidence="4" type="ORF">Malapachy_2839</name>
</gene>
<protein>
    <submittedName>
        <fullName evidence="4">Uncharacterized protein</fullName>
    </submittedName>
</protein>
<feature type="compositionally biased region" description="Polar residues" evidence="2">
    <location>
        <begin position="371"/>
        <end position="385"/>
    </location>
</feature>